<evidence type="ECO:0000259" key="1">
    <source>
        <dbReference type="Pfam" id="PF09361"/>
    </source>
</evidence>
<sequence length="166" mass="18025">MSETSAPKTVKAAAAKTAKAFEAPFEAFNVTIPNVEIPAAFREFAEKSVNSSKEAYAKFKTAAEEATEVFEDSYETTRASTLEFGHKSLDAAKTNVDAAFTLARDLLSAKTFAEVIELQTAFARKQAETLAAQVKDFQALSQKLTTDASRPVKEGVEKAMKAFKLN</sequence>
<gene>
    <name evidence="2" type="ORF">QO014_002484</name>
</gene>
<evidence type="ECO:0000313" key="3">
    <source>
        <dbReference type="Proteomes" id="UP001241603"/>
    </source>
</evidence>
<name>A0ABU0H715_9HYPH</name>
<dbReference type="NCBIfam" id="TIGR01985">
    <property type="entry name" value="phasin_2"/>
    <property type="match status" value="1"/>
</dbReference>
<keyword evidence="3" id="KW-1185">Reference proteome</keyword>
<proteinExistence type="predicted"/>
<dbReference type="EMBL" id="JAUSVO010000003">
    <property type="protein sequence ID" value="MDQ0438092.1"/>
    <property type="molecule type" value="Genomic_DNA"/>
</dbReference>
<dbReference type="InterPro" id="IPR010234">
    <property type="entry name" value="Phasin_subfam-2"/>
</dbReference>
<dbReference type="Proteomes" id="UP001241603">
    <property type="component" value="Unassembled WGS sequence"/>
</dbReference>
<comment type="caution">
    <text evidence="2">The sequence shown here is derived from an EMBL/GenBank/DDBJ whole genome shotgun (WGS) entry which is preliminary data.</text>
</comment>
<reference evidence="2 3" key="1">
    <citation type="submission" date="2023-07" db="EMBL/GenBank/DDBJ databases">
        <title>Genomic Encyclopedia of Type Strains, Phase IV (KMG-IV): sequencing the most valuable type-strain genomes for metagenomic binning, comparative biology and taxonomic classification.</title>
        <authorList>
            <person name="Goeker M."/>
        </authorList>
    </citation>
    <scope>NUCLEOTIDE SEQUENCE [LARGE SCALE GENOMIC DNA]</scope>
    <source>
        <strain evidence="2 3">B6-8</strain>
    </source>
</reference>
<dbReference type="InterPro" id="IPR018968">
    <property type="entry name" value="Phasin"/>
</dbReference>
<organism evidence="2 3">
    <name type="scientific">Kaistia dalseonensis</name>
    <dbReference type="NCBI Taxonomy" id="410840"/>
    <lineage>
        <taxon>Bacteria</taxon>
        <taxon>Pseudomonadati</taxon>
        <taxon>Pseudomonadota</taxon>
        <taxon>Alphaproteobacteria</taxon>
        <taxon>Hyphomicrobiales</taxon>
        <taxon>Kaistiaceae</taxon>
        <taxon>Kaistia</taxon>
    </lineage>
</organism>
<accession>A0ABU0H715</accession>
<feature type="domain" description="Phasin" evidence="1">
    <location>
        <begin position="58"/>
        <end position="154"/>
    </location>
</feature>
<dbReference type="RefSeq" id="WP_266349003.1">
    <property type="nucleotide sequence ID" value="NZ_JAPKNG010000003.1"/>
</dbReference>
<evidence type="ECO:0000313" key="2">
    <source>
        <dbReference type="EMBL" id="MDQ0438092.1"/>
    </source>
</evidence>
<dbReference type="Pfam" id="PF09361">
    <property type="entry name" value="Phasin_2"/>
    <property type="match status" value="1"/>
</dbReference>
<protein>
    <submittedName>
        <fullName evidence="2">Phasin</fullName>
    </submittedName>
</protein>